<dbReference type="AlphaFoldDB" id="A0A8H3X5F8"/>
<dbReference type="OrthoDB" id="2353204at2759"/>
<protein>
    <submittedName>
        <fullName evidence="2">F-box domain-containing protein</fullName>
    </submittedName>
</protein>
<dbReference type="InterPro" id="IPR001810">
    <property type="entry name" value="F-box_dom"/>
</dbReference>
<dbReference type="InterPro" id="IPR036047">
    <property type="entry name" value="F-box-like_dom_sf"/>
</dbReference>
<evidence type="ECO:0000259" key="1">
    <source>
        <dbReference type="Pfam" id="PF12937"/>
    </source>
</evidence>
<organism evidence="2 3">
    <name type="scientific">Gigaspora margarita</name>
    <dbReference type="NCBI Taxonomy" id="4874"/>
    <lineage>
        <taxon>Eukaryota</taxon>
        <taxon>Fungi</taxon>
        <taxon>Fungi incertae sedis</taxon>
        <taxon>Mucoromycota</taxon>
        <taxon>Glomeromycotina</taxon>
        <taxon>Glomeromycetes</taxon>
        <taxon>Diversisporales</taxon>
        <taxon>Gigasporaceae</taxon>
        <taxon>Gigaspora</taxon>
    </lineage>
</organism>
<comment type="caution">
    <text evidence="2">The sequence shown here is derived from an EMBL/GenBank/DDBJ whole genome shotgun (WGS) entry which is preliminary data.</text>
</comment>
<gene>
    <name evidence="2" type="ORF">F8M41_007622</name>
</gene>
<sequence length="201" mass="23918">MTALPNECYYQIFNNLRHNHKNLFSCALVNRQWCRIIIPILWSEPNRYFKDIRLIKIFLLTLNFEEQALLIPFKINLPNYPKPLFEYTNYITSVDYKLYNGVRNWLRYERYKIENELVNAIVRSLTGMFLRTSKNLKYLKLNDYICDPIILGYLYENTTITSIDISFKSKAIGGLVKILYKNSNLSTLNLTLIQLGSEDWY</sequence>
<dbReference type="EMBL" id="WTPW01001773">
    <property type="protein sequence ID" value="KAF0415575.1"/>
    <property type="molecule type" value="Genomic_DNA"/>
</dbReference>
<keyword evidence="3" id="KW-1185">Reference proteome</keyword>
<dbReference type="SUPFAM" id="SSF81383">
    <property type="entry name" value="F-box domain"/>
    <property type="match status" value="1"/>
</dbReference>
<dbReference type="CDD" id="cd09917">
    <property type="entry name" value="F-box_SF"/>
    <property type="match status" value="1"/>
</dbReference>
<proteinExistence type="predicted"/>
<dbReference type="Proteomes" id="UP000439903">
    <property type="component" value="Unassembled WGS sequence"/>
</dbReference>
<evidence type="ECO:0000313" key="3">
    <source>
        <dbReference type="Proteomes" id="UP000439903"/>
    </source>
</evidence>
<dbReference type="Gene3D" id="3.80.10.10">
    <property type="entry name" value="Ribonuclease Inhibitor"/>
    <property type="match status" value="1"/>
</dbReference>
<dbReference type="SUPFAM" id="SSF52047">
    <property type="entry name" value="RNI-like"/>
    <property type="match status" value="1"/>
</dbReference>
<feature type="domain" description="F-box" evidence="1">
    <location>
        <begin position="2"/>
        <end position="45"/>
    </location>
</feature>
<reference evidence="2 3" key="1">
    <citation type="journal article" date="2019" name="Environ. Microbiol.">
        <title>At the nexus of three kingdoms: the genome of the mycorrhizal fungus Gigaspora margarita provides insights into plant, endobacterial and fungal interactions.</title>
        <authorList>
            <person name="Venice F."/>
            <person name="Ghignone S."/>
            <person name="Salvioli di Fossalunga A."/>
            <person name="Amselem J."/>
            <person name="Novero M."/>
            <person name="Xianan X."/>
            <person name="Sedzielewska Toro K."/>
            <person name="Morin E."/>
            <person name="Lipzen A."/>
            <person name="Grigoriev I.V."/>
            <person name="Henrissat B."/>
            <person name="Martin F.M."/>
            <person name="Bonfante P."/>
        </authorList>
    </citation>
    <scope>NUCLEOTIDE SEQUENCE [LARGE SCALE GENOMIC DNA]</scope>
    <source>
        <strain evidence="2 3">BEG34</strain>
    </source>
</reference>
<dbReference type="InterPro" id="IPR032675">
    <property type="entry name" value="LRR_dom_sf"/>
</dbReference>
<dbReference type="Pfam" id="PF12937">
    <property type="entry name" value="F-box-like"/>
    <property type="match status" value="1"/>
</dbReference>
<name>A0A8H3X5F8_GIGMA</name>
<accession>A0A8H3X5F8</accession>
<evidence type="ECO:0000313" key="2">
    <source>
        <dbReference type="EMBL" id="KAF0415575.1"/>
    </source>
</evidence>